<comment type="caution">
    <text evidence="9">The sequence shown here is derived from an EMBL/GenBank/DDBJ whole genome shotgun (WGS) entry which is preliminary data.</text>
</comment>
<dbReference type="Proteomes" id="UP000179221">
    <property type="component" value="Unassembled WGS sequence"/>
</dbReference>
<dbReference type="InterPro" id="IPR036249">
    <property type="entry name" value="Thioredoxin-like_sf"/>
</dbReference>
<feature type="region of interest" description="Disordered" evidence="6">
    <location>
        <begin position="49"/>
        <end position="73"/>
    </location>
</feature>
<evidence type="ECO:0000256" key="1">
    <source>
        <dbReference type="ARBA" id="ARBA00005791"/>
    </source>
</evidence>
<organism evidence="9 10">
    <name type="scientific">Candidatus Woesebacteria bacterium RIFCSPHIGHO2_01_FULL_40_22</name>
    <dbReference type="NCBI Taxonomy" id="1802499"/>
    <lineage>
        <taxon>Bacteria</taxon>
        <taxon>Candidatus Woeseibacteriota</taxon>
    </lineage>
</organism>
<proteinExistence type="inferred from homology"/>
<dbReference type="PROSITE" id="PS51352">
    <property type="entry name" value="THIOREDOXIN_2"/>
    <property type="match status" value="1"/>
</dbReference>
<evidence type="ECO:0000313" key="9">
    <source>
        <dbReference type="EMBL" id="OGM26455.1"/>
    </source>
</evidence>
<dbReference type="PANTHER" id="PTHR13887:SF14">
    <property type="entry name" value="DISULFIDE BOND FORMATION PROTEIN D"/>
    <property type="match status" value="1"/>
</dbReference>
<dbReference type="InterPro" id="IPR013766">
    <property type="entry name" value="Thioredoxin_domain"/>
</dbReference>
<feature type="domain" description="Thioredoxin" evidence="8">
    <location>
        <begin position="57"/>
        <end position="258"/>
    </location>
</feature>
<evidence type="ECO:0000256" key="5">
    <source>
        <dbReference type="ARBA" id="ARBA00023284"/>
    </source>
</evidence>
<dbReference type="PANTHER" id="PTHR13887">
    <property type="entry name" value="GLUTATHIONE S-TRANSFERASE KAPPA"/>
    <property type="match status" value="1"/>
</dbReference>
<evidence type="ECO:0000256" key="2">
    <source>
        <dbReference type="ARBA" id="ARBA00022729"/>
    </source>
</evidence>
<reference evidence="9 10" key="1">
    <citation type="journal article" date="2016" name="Nat. Commun.">
        <title>Thousands of microbial genomes shed light on interconnected biogeochemical processes in an aquifer system.</title>
        <authorList>
            <person name="Anantharaman K."/>
            <person name="Brown C.T."/>
            <person name="Hug L.A."/>
            <person name="Sharon I."/>
            <person name="Castelle C.J."/>
            <person name="Probst A.J."/>
            <person name="Thomas B.C."/>
            <person name="Singh A."/>
            <person name="Wilkins M.J."/>
            <person name="Karaoz U."/>
            <person name="Brodie E.L."/>
            <person name="Williams K.H."/>
            <person name="Hubbard S.S."/>
            <person name="Banfield J.F."/>
        </authorList>
    </citation>
    <scope>NUCLEOTIDE SEQUENCE [LARGE SCALE GENOMIC DNA]</scope>
</reference>
<dbReference type="AlphaFoldDB" id="A0A1F7YIT5"/>
<keyword evidence="7" id="KW-1133">Transmembrane helix</keyword>
<keyword evidence="4" id="KW-1015">Disulfide bond</keyword>
<comment type="similarity">
    <text evidence="1">Belongs to the thioredoxin family. DsbA subfamily.</text>
</comment>
<feature type="transmembrane region" description="Helical" evidence="7">
    <location>
        <begin position="12"/>
        <end position="32"/>
    </location>
</feature>
<evidence type="ECO:0000256" key="7">
    <source>
        <dbReference type="SAM" id="Phobius"/>
    </source>
</evidence>
<dbReference type="InterPro" id="IPR012336">
    <property type="entry name" value="Thioredoxin-like_fold"/>
</dbReference>
<keyword evidence="7" id="KW-0812">Transmembrane</keyword>
<evidence type="ECO:0000313" key="10">
    <source>
        <dbReference type="Proteomes" id="UP000179221"/>
    </source>
</evidence>
<evidence type="ECO:0000259" key="8">
    <source>
        <dbReference type="PROSITE" id="PS51352"/>
    </source>
</evidence>
<dbReference type="Pfam" id="PF13462">
    <property type="entry name" value="Thioredoxin_4"/>
    <property type="match status" value="1"/>
</dbReference>
<accession>A0A1F7YIT5</accession>
<dbReference type="Gene3D" id="3.40.30.10">
    <property type="entry name" value="Glutaredoxin"/>
    <property type="match status" value="1"/>
</dbReference>
<feature type="compositionally biased region" description="Gly residues" evidence="6">
    <location>
        <begin position="53"/>
        <end position="63"/>
    </location>
</feature>
<dbReference type="GO" id="GO:0016491">
    <property type="term" value="F:oxidoreductase activity"/>
    <property type="evidence" value="ECO:0007669"/>
    <property type="project" value="UniProtKB-KW"/>
</dbReference>
<evidence type="ECO:0000256" key="3">
    <source>
        <dbReference type="ARBA" id="ARBA00023002"/>
    </source>
</evidence>
<dbReference type="SUPFAM" id="SSF52833">
    <property type="entry name" value="Thioredoxin-like"/>
    <property type="match status" value="1"/>
</dbReference>
<gene>
    <name evidence="9" type="ORF">A2628_02855</name>
</gene>
<protein>
    <recommendedName>
        <fullName evidence="8">Thioredoxin domain-containing protein</fullName>
    </recommendedName>
</protein>
<sequence length="260" mass="27947">MILKSKSNLLEKLVPILLVASIGLAFAVGMLWQKVKNLEGGGTTRIAGTQAGAAGGAQGGQPAAGGVQPSFGNADQVDKLRNDDHVRGDKNARMLLIEYSDLECPFCKRFHPTAKQIVDEYKGQVAWVYRHFPLDQIHQKADKEAEATECAYELAGNDGFWKLTDKIFEVTPSNNGLNLDDLPKLAGEVGLNQSAFKTCLDSGKTAAHVESDFQSGAKAGVTGTPGNILLDTKTGKTKLIPGALPFENFKTEIDNMLKES</sequence>
<keyword evidence="3" id="KW-0560">Oxidoreductase</keyword>
<keyword evidence="7" id="KW-0472">Membrane</keyword>
<keyword evidence="2" id="KW-0732">Signal</keyword>
<keyword evidence="5" id="KW-0676">Redox-active center</keyword>
<evidence type="ECO:0000256" key="6">
    <source>
        <dbReference type="SAM" id="MobiDB-lite"/>
    </source>
</evidence>
<name>A0A1F7YIT5_9BACT</name>
<evidence type="ECO:0000256" key="4">
    <source>
        <dbReference type="ARBA" id="ARBA00023157"/>
    </source>
</evidence>
<dbReference type="EMBL" id="MGGL01000011">
    <property type="protein sequence ID" value="OGM26455.1"/>
    <property type="molecule type" value="Genomic_DNA"/>
</dbReference>